<accession>A0AB39XU11</accession>
<protein>
    <submittedName>
        <fullName evidence="1">GcrA family cell cycle regulator</fullName>
    </submittedName>
</protein>
<gene>
    <name evidence="1" type="ORF">AB8Z38_36640</name>
</gene>
<evidence type="ECO:0000313" key="1">
    <source>
        <dbReference type="EMBL" id="XDV61363.1"/>
    </source>
</evidence>
<sequence length="213" mass="23718">MSYAEIGREINARFGTAYSRNAVVGRAKRLGLAAPARMTSPSIVPSLPGEPRLLPVCHPASLCLNLPPQSALQPAKPVKLRCVGVRPRLIALVELEPGDCRYPYGGDKEGEEIAFCGHPRQPGSSYCAPHAARDPRWRSQIRPQRGCRHAEIGLRRLIGARSGHSFHRQFRKESRKWHVSDALCLTSWPSFTTGGHAICRSMPRWWRSRSTIP</sequence>
<dbReference type="AlphaFoldDB" id="A0AB39XU11"/>
<dbReference type="EMBL" id="CP165734">
    <property type="protein sequence ID" value="XDV61363.1"/>
    <property type="molecule type" value="Genomic_DNA"/>
</dbReference>
<proteinExistence type="predicted"/>
<name>A0AB39XU11_9BRAD</name>
<dbReference type="Pfam" id="PF07750">
    <property type="entry name" value="GcrA"/>
    <property type="match status" value="1"/>
</dbReference>
<dbReference type="InterPro" id="IPR011681">
    <property type="entry name" value="GcrA"/>
</dbReference>
<organism evidence="1">
    <name type="scientific">Bradyrhizobium sp. LLZ17</name>
    <dbReference type="NCBI Taxonomy" id="3239388"/>
    <lineage>
        <taxon>Bacteria</taxon>
        <taxon>Pseudomonadati</taxon>
        <taxon>Pseudomonadota</taxon>
        <taxon>Alphaproteobacteria</taxon>
        <taxon>Hyphomicrobiales</taxon>
        <taxon>Nitrobacteraceae</taxon>
        <taxon>Bradyrhizobium</taxon>
    </lineage>
</organism>
<reference evidence="1" key="1">
    <citation type="submission" date="2024-08" db="EMBL/GenBank/DDBJ databases">
        <authorList>
            <person name="Chaddad Z."/>
            <person name="Lamrabet M."/>
            <person name="Bouhnik O."/>
            <person name="Alami S."/>
            <person name="Wipf D."/>
            <person name="Courty P.E."/>
            <person name="Missbah El Idrissi M."/>
        </authorList>
    </citation>
    <scope>NUCLEOTIDE SEQUENCE</scope>
    <source>
        <strain evidence="1">LLZ17</strain>
    </source>
</reference>